<keyword evidence="4 7" id="KW-1133">Transmembrane helix</keyword>
<feature type="transmembrane region" description="Helical" evidence="7">
    <location>
        <begin position="416"/>
        <end position="435"/>
    </location>
</feature>
<evidence type="ECO:0000256" key="5">
    <source>
        <dbReference type="ARBA" id="ARBA00023136"/>
    </source>
</evidence>
<proteinExistence type="inferred from homology"/>
<feature type="transmembrane region" description="Helical" evidence="7">
    <location>
        <begin position="543"/>
        <end position="567"/>
    </location>
</feature>
<dbReference type="Proteomes" id="UP001058974">
    <property type="component" value="Chromosome 6"/>
</dbReference>
<dbReference type="Gene3D" id="1.20.1250.20">
    <property type="entry name" value="MFS general substrate transporter like domains"/>
    <property type="match status" value="1"/>
</dbReference>
<feature type="transmembrane region" description="Helical" evidence="7">
    <location>
        <begin position="100"/>
        <end position="126"/>
    </location>
</feature>
<keyword evidence="3 7" id="KW-0812">Transmembrane</keyword>
<evidence type="ECO:0000256" key="2">
    <source>
        <dbReference type="ARBA" id="ARBA00005982"/>
    </source>
</evidence>
<feature type="transmembrane region" description="Helical" evidence="7">
    <location>
        <begin position="75"/>
        <end position="93"/>
    </location>
</feature>
<name>A0A9D5A4G6_PEA</name>
<dbReference type="Gramene" id="Psat06G0092500-T1">
    <property type="protein sequence ID" value="KAI5394013.1"/>
    <property type="gene ID" value="KIW84_060925"/>
</dbReference>
<dbReference type="InterPro" id="IPR036259">
    <property type="entry name" value="MFS_trans_sf"/>
</dbReference>
<comment type="similarity">
    <text evidence="2">Belongs to the major facilitator superfamily. Proton-dependent oligopeptide transporter (POT/PTR) (TC 2.A.17) family.</text>
</comment>
<feature type="transmembrane region" description="Helical" evidence="7">
    <location>
        <begin position="226"/>
        <end position="246"/>
    </location>
</feature>
<organism evidence="8 9">
    <name type="scientific">Pisum sativum</name>
    <name type="common">Garden pea</name>
    <name type="synonym">Lathyrus oleraceus</name>
    <dbReference type="NCBI Taxonomy" id="3888"/>
    <lineage>
        <taxon>Eukaryota</taxon>
        <taxon>Viridiplantae</taxon>
        <taxon>Streptophyta</taxon>
        <taxon>Embryophyta</taxon>
        <taxon>Tracheophyta</taxon>
        <taxon>Spermatophyta</taxon>
        <taxon>Magnoliopsida</taxon>
        <taxon>eudicotyledons</taxon>
        <taxon>Gunneridae</taxon>
        <taxon>Pentapetalae</taxon>
        <taxon>rosids</taxon>
        <taxon>fabids</taxon>
        <taxon>Fabales</taxon>
        <taxon>Fabaceae</taxon>
        <taxon>Papilionoideae</taxon>
        <taxon>50 kb inversion clade</taxon>
        <taxon>NPAAA clade</taxon>
        <taxon>Hologalegina</taxon>
        <taxon>IRL clade</taxon>
        <taxon>Fabeae</taxon>
        <taxon>Lathyrus</taxon>
    </lineage>
</organism>
<dbReference type="PANTHER" id="PTHR11654">
    <property type="entry name" value="OLIGOPEPTIDE TRANSPORTER-RELATED"/>
    <property type="match status" value="1"/>
</dbReference>
<dbReference type="OrthoDB" id="8904098at2759"/>
<dbReference type="GO" id="GO:0022857">
    <property type="term" value="F:transmembrane transporter activity"/>
    <property type="evidence" value="ECO:0007669"/>
    <property type="project" value="InterPro"/>
</dbReference>
<evidence type="ECO:0000256" key="7">
    <source>
        <dbReference type="SAM" id="Phobius"/>
    </source>
</evidence>
<sequence length="593" mass="65578">MEYPNLDATNEKLMQNSISSSSSSSHPRKGGFRTMPFIIVNECFEKVASYGIMPNMILYLRDDYNMPIPKATSVLYTWSAMSNILSIFGAFLSDSYLGRFNVIFIGSLSSLLGLTILWLTAMIPSLKPSDVSSSSLVQVFDSATSSQLAVLFISLGLISIGAGCVRPCSIAFGADQLAVKENLDDGRILDSYFNWYYTSIAVSTIIALSVIAYIQENLGWKIGFGVPAVLMLISAFSFVVGSPYYVKVRPSESLLTNFITVVVVAIKNRKLSLPDHGFDRYCQGRDSDLMVPTDSLRFLNKACVIRNHERELNPDGSISNPWNLCTIGQVESLKSLLRVIPMWSTGICMMATQSSFSTLQAKTMNRRLFGNFNFPAGSFNLIMIFTLSVVIPLYDRIVVPLLAKYTGRPRGFGCKVRIGIGILFVCAAKVVAAIVETVRRNAAIEQGFEDQPNAVINMSALWLVPEFVLLGLGESFTPVGLVEFFYTYFPKNMSSFAMAIFTLELAAGDVVSSAVVSIVDKVTSIGGNESWLSTNINKGHLNYYYALLAFLGMINYLYYLVICWTYGPKHGEKREASEGDEDDKFDYKELHTS</sequence>
<feature type="transmembrane region" description="Helical" evidence="7">
    <location>
        <begin position="146"/>
        <end position="174"/>
    </location>
</feature>
<evidence type="ECO:0000256" key="1">
    <source>
        <dbReference type="ARBA" id="ARBA00004141"/>
    </source>
</evidence>
<gene>
    <name evidence="8" type="ORF">KIW84_060925</name>
</gene>
<comment type="subcellular location">
    <subcellularLocation>
        <location evidence="1">Membrane</location>
        <topology evidence="1">Multi-pass membrane protein</topology>
    </subcellularLocation>
</comment>
<dbReference type="EMBL" id="JAMSHJ010000006">
    <property type="protein sequence ID" value="KAI5394013.1"/>
    <property type="molecule type" value="Genomic_DNA"/>
</dbReference>
<dbReference type="InterPro" id="IPR000109">
    <property type="entry name" value="POT_fam"/>
</dbReference>
<evidence type="ECO:0000313" key="8">
    <source>
        <dbReference type="EMBL" id="KAI5394013.1"/>
    </source>
</evidence>
<reference evidence="8 9" key="1">
    <citation type="journal article" date="2022" name="Nat. Genet.">
        <title>Improved pea reference genome and pan-genome highlight genomic features and evolutionary characteristics.</title>
        <authorList>
            <person name="Yang T."/>
            <person name="Liu R."/>
            <person name="Luo Y."/>
            <person name="Hu S."/>
            <person name="Wang D."/>
            <person name="Wang C."/>
            <person name="Pandey M.K."/>
            <person name="Ge S."/>
            <person name="Xu Q."/>
            <person name="Li N."/>
            <person name="Li G."/>
            <person name="Huang Y."/>
            <person name="Saxena R.K."/>
            <person name="Ji Y."/>
            <person name="Li M."/>
            <person name="Yan X."/>
            <person name="He Y."/>
            <person name="Liu Y."/>
            <person name="Wang X."/>
            <person name="Xiang C."/>
            <person name="Varshney R.K."/>
            <person name="Ding H."/>
            <person name="Gao S."/>
            <person name="Zong X."/>
        </authorList>
    </citation>
    <scope>NUCLEOTIDE SEQUENCE [LARGE SCALE GENOMIC DNA]</scope>
    <source>
        <strain evidence="8 9">cv. Zhongwan 6</strain>
    </source>
</reference>
<dbReference type="AlphaFoldDB" id="A0A9D5A4G6"/>
<feature type="transmembrane region" description="Helical" evidence="7">
    <location>
        <begin position="496"/>
        <end position="519"/>
    </location>
</feature>
<evidence type="ECO:0000256" key="3">
    <source>
        <dbReference type="ARBA" id="ARBA00022692"/>
    </source>
</evidence>
<dbReference type="Pfam" id="PF00854">
    <property type="entry name" value="PTR2"/>
    <property type="match status" value="1"/>
</dbReference>
<keyword evidence="9" id="KW-1185">Reference proteome</keyword>
<feature type="region of interest" description="Disordered" evidence="6">
    <location>
        <begin position="571"/>
        <end position="593"/>
    </location>
</feature>
<feature type="transmembrane region" description="Helical" evidence="7">
    <location>
        <begin position="467"/>
        <end position="489"/>
    </location>
</feature>
<dbReference type="GO" id="GO:0016020">
    <property type="term" value="C:membrane"/>
    <property type="evidence" value="ECO:0007669"/>
    <property type="project" value="UniProtKB-SubCell"/>
</dbReference>
<feature type="transmembrane region" description="Helical" evidence="7">
    <location>
        <begin position="376"/>
        <end position="395"/>
    </location>
</feature>
<protein>
    <submittedName>
        <fullName evidence="8">Uncharacterized protein</fullName>
    </submittedName>
</protein>
<comment type="caution">
    <text evidence="8">The sequence shown here is derived from an EMBL/GenBank/DDBJ whole genome shotgun (WGS) entry which is preliminary data.</text>
</comment>
<keyword evidence="5 7" id="KW-0472">Membrane</keyword>
<evidence type="ECO:0000313" key="9">
    <source>
        <dbReference type="Proteomes" id="UP001058974"/>
    </source>
</evidence>
<feature type="transmembrane region" description="Helical" evidence="7">
    <location>
        <begin position="195"/>
        <end position="214"/>
    </location>
</feature>
<accession>A0A9D5A4G6</accession>
<dbReference type="CDD" id="cd17416">
    <property type="entry name" value="MFS_NPF1_2"/>
    <property type="match status" value="1"/>
</dbReference>
<dbReference type="SUPFAM" id="SSF103473">
    <property type="entry name" value="MFS general substrate transporter"/>
    <property type="match status" value="1"/>
</dbReference>
<evidence type="ECO:0000256" key="4">
    <source>
        <dbReference type="ARBA" id="ARBA00022989"/>
    </source>
</evidence>
<evidence type="ECO:0000256" key="6">
    <source>
        <dbReference type="SAM" id="MobiDB-lite"/>
    </source>
</evidence>